<keyword evidence="5" id="KW-1185">Reference proteome</keyword>
<dbReference type="GeneID" id="29066868"/>
<dbReference type="Gene3D" id="1.10.287.950">
    <property type="entry name" value="Methyl-accepting chemotaxis protein"/>
    <property type="match status" value="1"/>
</dbReference>
<dbReference type="PROSITE" id="PS51688">
    <property type="entry name" value="ICA"/>
    <property type="match status" value="1"/>
</dbReference>
<proteinExistence type="predicted"/>
<comment type="subcellular location">
    <subcellularLocation>
        <location evidence="1">Virion</location>
    </subcellularLocation>
</comment>
<dbReference type="EMBL" id="KX534335">
    <property type="protein sequence ID" value="ANY29649.1"/>
    <property type="molecule type" value="Genomic_DNA"/>
</dbReference>
<evidence type="ECO:0000256" key="2">
    <source>
        <dbReference type="ARBA" id="ARBA00022732"/>
    </source>
</evidence>
<evidence type="ECO:0000259" key="3">
    <source>
        <dbReference type="PROSITE" id="PS51688"/>
    </source>
</evidence>
<name>A0A1B2ANZ6_9CAUD</name>
<evidence type="ECO:0000313" key="5">
    <source>
        <dbReference type="Proteomes" id="UP000203811"/>
    </source>
</evidence>
<organism evidence="4 5">
    <name type="scientific">Escherichia phage Envy</name>
    <dbReference type="NCBI Taxonomy" id="1883200"/>
    <lineage>
        <taxon>Viruses</taxon>
        <taxon>Duplodnaviria</taxon>
        <taxon>Heunggongvirae</taxon>
        <taxon>Uroviricota</taxon>
        <taxon>Caudoviricetes</taxon>
        <taxon>Dhillonvirus</taxon>
        <taxon>Dhillonvirus envy</taxon>
    </lineage>
</organism>
<reference evidence="4 5" key="1">
    <citation type="submission" date="2016-07" db="EMBL/GenBank/DDBJ databases">
        <title>Seven bacteriophages isolated from the microbial communities of the female bladder.</title>
        <authorList>
            <person name="Malki K."/>
            <person name="Sible E."/>
            <person name="Cooper A."/>
            <person name="Garretto A."/>
            <person name="Bruder K."/>
            <person name="Putonti C."/>
        </authorList>
    </citation>
    <scope>NUCLEOTIDE SEQUENCE [LARGE SCALE GENOMIC DNA]</scope>
</reference>
<dbReference type="InterPro" id="IPR030392">
    <property type="entry name" value="S74_ICA"/>
</dbReference>
<protein>
    <submittedName>
        <fullName evidence="4">Tail fibers protein</fullName>
    </submittedName>
</protein>
<dbReference type="GO" id="GO:0098015">
    <property type="term" value="C:virus tail"/>
    <property type="evidence" value="ECO:0007669"/>
    <property type="project" value="UniProtKB-KW"/>
</dbReference>
<keyword evidence="2" id="KW-0946">Virion</keyword>
<accession>A0A1B2ANZ6</accession>
<dbReference type="KEGG" id="vg:29066868"/>
<dbReference type="RefSeq" id="YP_009288141.1">
    <property type="nucleotide sequence ID" value="NC_031081.1"/>
</dbReference>
<dbReference type="OrthoDB" id="7138at10239"/>
<keyword evidence="2" id="KW-1227">Viral tail protein</keyword>
<dbReference type="Pfam" id="PF13884">
    <property type="entry name" value="Peptidase_S74"/>
    <property type="match status" value="1"/>
</dbReference>
<feature type="domain" description="Peptidase S74" evidence="3">
    <location>
        <begin position="690"/>
        <end position="800"/>
    </location>
</feature>
<evidence type="ECO:0000313" key="4">
    <source>
        <dbReference type="EMBL" id="ANY29649.1"/>
    </source>
</evidence>
<dbReference type="Proteomes" id="UP000203811">
    <property type="component" value="Segment"/>
</dbReference>
<sequence length="805" mass="86464">MAAGTLSVTNNSTAVVGVGTTFTAFKAGDFLTLVVGQVPYTVAIASIESNTALTLVLPFDGPTATGLAWDGVKRDTMSLATMGVTVQAQKALRLMIADENNWRAIFGDAEEITVTLPNGQVMQGMSWGYLSELLKNVDPVEMRDLAAQAEASKSAAQGFRDEAEGFKNDTNTIKTQTDQIKADTQAIHDATNTIKTQTDQIKTDTQAIKDQTNQIKTDTGVMRDEANTAKTDAQAASTAAQGFRDQAEEWAQSVNADNLLTKSGNLAGLTDKPQAWLNVRPDGATPLAGDPVGDYDATTKRWVQNLINTGTVGPTMNGVMNYGVGDFHLRDSRAYIQPYEVVSDGQLLNRADWPELWAYAQMLSPISDETWLANPNQRGKYSTGDGTTTFRVPDRNGVQPGSIFGLFGRGDGGQSGNDGYIYESGAPNITGRVELHGGGAASIINHESGAFHGAGGAASQYRSPGNLPVGNGAVSYGIINMDASKVNAIYGRTVSELRPNNFMGVWVIRASGGFAAANTSWSVINGDATKPPAGTTADGGSIVSEYRVGTSLHSEAKLRVRANIDGETYARLAITNLETAQSSGIDFNTKGEMTLPGKFTVNSSGSDVVGSLAVSRGSYLQFAFEPYYTVGETVPNDVVGGRTFFEPALDKSGTRHFRLFMRRKDGNRTGEIMLNFPTTASGTIALQGTSGREYKKDIADADASEAMDRINSQRLVNFVYKDDEQARQRFGIIAEEAELIAPQYVKHHEFPIEDILDEDGNKIGEKMTDRPSIDVNPIVMDLMGCVQYLNKQVEDLKAEIAALKK</sequence>
<evidence type="ECO:0000256" key="1">
    <source>
        <dbReference type="ARBA" id="ARBA00004328"/>
    </source>
</evidence>